<dbReference type="InterPro" id="IPR028098">
    <property type="entry name" value="Glyco_trans_4-like_N"/>
</dbReference>
<evidence type="ECO:0000259" key="6">
    <source>
        <dbReference type="Pfam" id="PF00535"/>
    </source>
</evidence>
<evidence type="ECO:0000259" key="7">
    <source>
        <dbReference type="Pfam" id="PF13439"/>
    </source>
</evidence>
<gene>
    <name evidence="8" type="ORF">SAMN05660297_01708</name>
</gene>
<feature type="domain" description="Glycosyl transferase family 1" evidence="5">
    <location>
        <begin position="496"/>
        <end position="648"/>
    </location>
</feature>
<dbReference type="InterPro" id="IPR001296">
    <property type="entry name" value="Glyco_trans_1"/>
</dbReference>
<dbReference type="PANTHER" id="PTHR43179:SF12">
    <property type="entry name" value="GALACTOFURANOSYLTRANSFERASE GLFT2"/>
    <property type="match status" value="1"/>
</dbReference>
<evidence type="ECO:0000256" key="3">
    <source>
        <dbReference type="ARBA" id="ARBA00022676"/>
    </source>
</evidence>
<keyword evidence="4 8" id="KW-0808">Transferase</keyword>
<feature type="domain" description="Glycosyltransferase subfamily 4-like N-terminal" evidence="7">
    <location>
        <begin position="299"/>
        <end position="490"/>
    </location>
</feature>
<dbReference type="Proteomes" id="UP000199568">
    <property type="component" value="Unassembled WGS sequence"/>
</dbReference>
<dbReference type="PANTHER" id="PTHR43179">
    <property type="entry name" value="RHAMNOSYLTRANSFERASE WBBL"/>
    <property type="match status" value="1"/>
</dbReference>
<proteinExistence type="inferred from homology"/>
<accession>A0A1I0CPW2</accession>
<dbReference type="SUPFAM" id="SSF53448">
    <property type="entry name" value="Nucleotide-diphospho-sugar transferases"/>
    <property type="match status" value="1"/>
</dbReference>
<organism evidence="8 9">
    <name type="scientific">Natronincola peptidivorans</name>
    <dbReference type="NCBI Taxonomy" id="426128"/>
    <lineage>
        <taxon>Bacteria</taxon>
        <taxon>Bacillati</taxon>
        <taxon>Bacillota</taxon>
        <taxon>Clostridia</taxon>
        <taxon>Peptostreptococcales</taxon>
        <taxon>Natronincolaceae</taxon>
        <taxon>Natronincola</taxon>
    </lineage>
</organism>
<evidence type="ECO:0000256" key="1">
    <source>
        <dbReference type="ARBA" id="ARBA00004776"/>
    </source>
</evidence>
<keyword evidence="9" id="KW-1185">Reference proteome</keyword>
<dbReference type="RefSeq" id="WP_090442281.1">
    <property type="nucleotide sequence ID" value="NZ_FOHU01000006.1"/>
</dbReference>
<dbReference type="Gene3D" id="3.40.50.2000">
    <property type="entry name" value="Glycogen Phosphorylase B"/>
    <property type="match status" value="2"/>
</dbReference>
<comment type="pathway">
    <text evidence="1">Cell wall biogenesis; cell wall polysaccharide biosynthesis.</text>
</comment>
<dbReference type="GO" id="GO:0016757">
    <property type="term" value="F:glycosyltransferase activity"/>
    <property type="evidence" value="ECO:0007669"/>
    <property type="project" value="UniProtKB-KW"/>
</dbReference>
<dbReference type="Pfam" id="PF00535">
    <property type="entry name" value="Glycos_transf_2"/>
    <property type="match status" value="1"/>
</dbReference>
<evidence type="ECO:0000259" key="5">
    <source>
        <dbReference type="Pfam" id="PF00534"/>
    </source>
</evidence>
<dbReference type="Pfam" id="PF00534">
    <property type="entry name" value="Glycos_transf_1"/>
    <property type="match status" value="1"/>
</dbReference>
<dbReference type="SUPFAM" id="SSF53756">
    <property type="entry name" value="UDP-Glycosyltransferase/glycogen phosphorylase"/>
    <property type="match status" value="1"/>
</dbReference>
<dbReference type="EMBL" id="FOHU01000006">
    <property type="protein sequence ID" value="SET21786.1"/>
    <property type="molecule type" value="Genomic_DNA"/>
</dbReference>
<evidence type="ECO:0000313" key="8">
    <source>
        <dbReference type="EMBL" id="SET21786.1"/>
    </source>
</evidence>
<dbReference type="STRING" id="426128.SAMN05660297_01708"/>
<evidence type="ECO:0000256" key="2">
    <source>
        <dbReference type="ARBA" id="ARBA00006739"/>
    </source>
</evidence>
<comment type="similarity">
    <text evidence="2">Belongs to the glycosyltransferase 2 family.</text>
</comment>
<dbReference type="InterPro" id="IPR001173">
    <property type="entry name" value="Glyco_trans_2-like"/>
</dbReference>
<protein>
    <submittedName>
        <fullName evidence="8">Glycosyltransferase, GT2 family</fullName>
    </submittedName>
</protein>
<evidence type="ECO:0000313" key="9">
    <source>
        <dbReference type="Proteomes" id="UP000199568"/>
    </source>
</evidence>
<sequence>MSNTTSDIIIPVYNAYDDLVECVESVFKNTSDDEYRLILINDKSTDAKINIYLDKLKKMKRKNLIILSNEENLGFVKTVNKGMKYSNHDVVLLNSDTIVTENWLRKLKKAAYIDKTIATVTPLTNNGTICSVPNFCQDNEIPKDFTLDQYAKMIEEISFKKYPIIPTAVGFCMYIKRIVINEIGFFDEDNFGKGYGEENDFCCRAIEHGYINVLSDDTFIYHKGSMSFKDDKNKYIRNNLKVLENKYSYYFPNVNNFINRNPLKEIQENIKLHIKLNNGKRNILYILHNDFLKGINHPVGGTEFHVKDLVESINDLNKYVMVVTDNEIILSAFINDDTLRFNYTLEEQITDTTFYSYRYSKILEQILKAFNIDVIHIQHFKKNTLDIPKIAKKFNLPVTVTLHDFYAICPTINLLDANGVYCKDTRNEEMCKVCIKKKLGFDTDFLKTWNENVKKFLSECDVIFTPSESAKKIIEDYYGNLNIKVIEHGVRECHIEKKSPDKENKFKIAFIGGLAPYKGSGIIHSLITNNKQKDIEWYLLGNLGDQRLNLLQRSDLVKYGRYNREDICNILINLEIDLVCNLAIWPETYSYTLTEAWQAQIPVLATDVGAIGDRIRTTNGGWLVALNTKEQDILEKIYSIKSDSKEYNEKLKCVTNIKFPSKDSMSKIYTKEYESLIIKLPRLDNGPLVDSNSIYKAYKLGSILDGENDEISIEVANKIRDLESEIKIMRNTLGWKLMNKMRSKYPNLIRIFKKGVYLILPKYYKKG</sequence>
<keyword evidence="3" id="KW-0328">Glycosyltransferase</keyword>
<name>A0A1I0CPW2_9FIRM</name>
<reference evidence="8 9" key="1">
    <citation type="submission" date="2016-10" db="EMBL/GenBank/DDBJ databases">
        <authorList>
            <person name="de Groot N.N."/>
        </authorList>
    </citation>
    <scope>NUCLEOTIDE SEQUENCE [LARGE SCALE GENOMIC DNA]</scope>
    <source>
        <strain evidence="8 9">DSM 18979</strain>
    </source>
</reference>
<evidence type="ECO:0000256" key="4">
    <source>
        <dbReference type="ARBA" id="ARBA00022679"/>
    </source>
</evidence>
<feature type="domain" description="Glycosyltransferase 2-like" evidence="6">
    <location>
        <begin position="8"/>
        <end position="183"/>
    </location>
</feature>
<dbReference type="InterPro" id="IPR029044">
    <property type="entry name" value="Nucleotide-diphossugar_trans"/>
</dbReference>
<dbReference type="Gene3D" id="3.90.550.10">
    <property type="entry name" value="Spore Coat Polysaccharide Biosynthesis Protein SpsA, Chain A"/>
    <property type="match status" value="1"/>
</dbReference>
<dbReference type="OrthoDB" id="9813495at2"/>
<dbReference type="Pfam" id="PF13439">
    <property type="entry name" value="Glyco_transf_4"/>
    <property type="match status" value="1"/>
</dbReference>
<dbReference type="AlphaFoldDB" id="A0A1I0CPW2"/>